<dbReference type="AlphaFoldDB" id="A0A8B7YM75"/>
<dbReference type="PROSITE" id="PS51998">
    <property type="entry name" value="DEK_C"/>
    <property type="match status" value="1"/>
</dbReference>
<evidence type="ECO:0000256" key="3">
    <source>
        <dbReference type="ARBA" id="ARBA00023125"/>
    </source>
</evidence>
<comment type="subcellular location">
    <subcellularLocation>
        <location evidence="1">Nucleus</location>
    </subcellularLocation>
</comment>
<dbReference type="Gene3D" id="1.10.10.60">
    <property type="entry name" value="Homeodomain-like"/>
    <property type="match status" value="1"/>
</dbReference>
<feature type="compositionally biased region" description="Acidic residues" evidence="5">
    <location>
        <begin position="283"/>
        <end position="313"/>
    </location>
</feature>
<dbReference type="PANTHER" id="PTHR13468:SF1">
    <property type="entry name" value="PROTEIN DEK"/>
    <property type="match status" value="1"/>
</dbReference>
<proteinExistence type="predicted"/>
<feature type="compositionally biased region" description="Acidic residues" evidence="5">
    <location>
        <begin position="1"/>
        <end position="13"/>
    </location>
</feature>
<dbReference type="InterPro" id="IPR044198">
    <property type="entry name" value="DEK"/>
</dbReference>
<feature type="compositionally biased region" description="Acidic residues" evidence="5">
    <location>
        <begin position="75"/>
        <end position="90"/>
    </location>
</feature>
<dbReference type="GO" id="GO:2000779">
    <property type="term" value="P:regulation of double-strand break repair"/>
    <property type="evidence" value="ECO:0007669"/>
    <property type="project" value="TreeGrafter"/>
</dbReference>
<dbReference type="GO" id="GO:0042393">
    <property type="term" value="F:histone binding"/>
    <property type="evidence" value="ECO:0007669"/>
    <property type="project" value="TreeGrafter"/>
</dbReference>
<reference evidence="8" key="1">
    <citation type="submission" date="2025-08" db="UniProtKB">
        <authorList>
            <consortium name="RefSeq"/>
        </authorList>
    </citation>
    <scope>IDENTIFICATION</scope>
</reference>
<dbReference type="RefSeq" id="XP_022092571.1">
    <property type="nucleotide sequence ID" value="XM_022236879.1"/>
</dbReference>
<sequence>MSDAENDVVDQDVGEMARGESAEESKPEDQVDADQSMESTGSSVDSPTKSPGRSGSPKKTPQKRRTDQNGKEEETKDEDDDDEESSDEELVGLLDGPVKLMTGKRERKKTQRLTFDTKKEAAEIKFEVEDGQGTRLGEIPNIEFYISRTNSENFRAFYRFLFGRPGKAHEIKRNIRKFSGFNFEKESPEFTKKESTLVRYTMEGLREICMWLDLDKSGNKEKILERILAFCLKPEPSGRPHPQKKKRSNVVKKKAKKRKREASGGGDAKKTTKTKKAKTSPQDVEEEDQDEEDGDMEEEEAGELEDDEEEEMEEPKKKKAKLDQPSPQKKVEKKKPEKKKDASKSPKKTPSKKSPVKKSTPKKATAQKKASIQITPKSKPKSTSKSTPKSTPKSAPKSTPKSAPKSTPKSKAKKMTIEDSDDSSDDEPLIRKAEPSEAQIEQTVRAFLDKANLELVTMKMVCKKVYETYPDFNLAHKKDFIKATVRSIIS</sequence>
<keyword evidence="7" id="KW-1185">Reference proteome</keyword>
<feature type="region of interest" description="Disordered" evidence="5">
    <location>
        <begin position="1"/>
        <end position="111"/>
    </location>
</feature>
<evidence type="ECO:0000256" key="5">
    <source>
        <dbReference type="SAM" id="MobiDB-lite"/>
    </source>
</evidence>
<feature type="compositionally biased region" description="Basic and acidic residues" evidence="5">
    <location>
        <begin position="334"/>
        <end position="344"/>
    </location>
</feature>
<feature type="compositionally biased region" description="Basic and acidic residues" evidence="5">
    <location>
        <begin position="64"/>
        <end position="74"/>
    </location>
</feature>
<name>A0A8B7YM75_ACAPL</name>
<feature type="compositionally biased region" description="Basic residues" evidence="5">
    <location>
        <begin position="345"/>
        <end position="361"/>
    </location>
</feature>
<feature type="compositionally biased region" description="Polar residues" evidence="5">
    <location>
        <begin position="36"/>
        <end position="59"/>
    </location>
</feature>
<feature type="compositionally biased region" description="Basic and acidic residues" evidence="5">
    <location>
        <begin position="15"/>
        <end position="29"/>
    </location>
</feature>
<dbReference type="PANTHER" id="PTHR13468">
    <property type="entry name" value="DEK PROTEIN"/>
    <property type="match status" value="1"/>
</dbReference>
<dbReference type="GO" id="GO:0006325">
    <property type="term" value="P:chromatin organization"/>
    <property type="evidence" value="ECO:0007669"/>
    <property type="project" value="UniProtKB-KW"/>
</dbReference>
<accession>A0A8B7YM75</accession>
<dbReference type="Pfam" id="PF08766">
    <property type="entry name" value="DEK_C"/>
    <property type="match status" value="1"/>
</dbReference>
<keyword evidence="4" id="KW-0539">Nucleus</keyword>
<dbReference type="KEGG" id="aplc:110980304"/>
<dbReference type="OMA" id="MIKKAPT"/>
<dbReference type="GO" id="GO:0003677">
    <property type="term" value="F:DNA binding"/>
    <property type="evidence" value="ECO:0007669"/>
    <property type="project" value="UniProtKB-KW"/>
</dbReference>
<dbReference type="GeneID" id="110980304"/>
<dbReference type="SUPFAM" id="SSF109715">
    <property type="entry name" value="DEK C-terminal domain"/>
    <property type="match status" value="1"/>
</dbReference>
<evidence type="ECO:0000259" key="6">
    <source>
        <dbReference type="PROSITE" id="PS51998"/>
    </source>
</evidence>
<evidence type="ECO:0000256" key="4">
    <source>
        <dbReference type="ARBA" id="ARBA00023242"/>
    </source>
</evidence>
<evidence type="ECO:0000313" key="8">
    <source>
        <dbReference type="RefSeq" id="XP_022092571.1"/>
    </source>
</evidence>
<keyword evidence="3" id="KW-0238">DNA-binding</keyword>
<keyword evidence="2" id="KW-0156">Chromatin regulator</keyword>
<feature type="compositionally biased region" description="Acidic residues" evidence="5">
    <location>
        <begin position="418"/>
        <end position="427"/>
    </location>
</feature>
<feature type="compositionally biased region" description="Basic residues" evidence="5">
    <location>
        <begin position="241"/>
        <end position="260"/>
    </location>
</feature>
<gene>
    <name evidence="8" type="primary">LOC110980304</name>
</gene>
<feature type="region of interest" description="Disordered" evidence="5">
    <location>
        <begin position="233"/>
        <end position="438"/>
    </location>
</feature>
<protein>
    <submittedName>
        <fullName evidence="8">Protein DEK-like</fullName>
    </submittedName>
</protein>
<dbReference type="InterPro" id="IPR014876">
    <property type="entry name" value="DEK_C"/>
</dbReference>
<evidence type="ECO:0000256" key="1">
    <source>
        <dbReference type="ARBA" id="ARBA00004123"/>
    </source>
</evidence>
<feature type="domain" description="DEK-C" evidence="6">
    <location>
        <begin position="434"/>
        <end position="490"/>
    </location>
</feature>
<feature type="compositionally biased region" description="Low complexity" evidence="5">
    <location>
        <begin position="375"/>
        <end position="407"/>
    </location>
</feature>
<dbReference type="OrthoDB" id="10248551at2759"/>
<evidence type="ECO:0000256" key="2">
    <source>
        <dbReference type="ARBA" id="ARBA00022853"/>
    </source>
</evidence>
<dbReference type="Proteomes" id="UP000694845">
    <property type="component" value="Unplaced"/>
</dbReference>
<dbReference type="GO" id="GO:0005634">
    <property type="term" value="C:nucleus"/>
    <property type="evidence" value="ECO:0007669"/>
    <property type="project" value="UniProtKB-SubCell"/>
</dbReference>
<organism evidence="7 8">
    <name type="scientific">Acanthaster planci</name>
    <name type="common">Crown-of-thorns starfish</name>
    <dbReference type="NCBI Taxonomy" id="133434"/>
    <lineage>
        <taxon>Eukaryota</taxon>
        <taxon>Metazoa</taxon>
        <taxon>Echinodermata</taxon>
        <taxon>Eleutherozoa</taxon>
        <taxon>Asterozoa</taxon>
        <taxon>Asteroidea</taxon>
        <taxon>Valvatacea</taxon>
        <taxon>Valvatida</taxon>
        <taxon>Acanthasteridae</taxon>
        <taxon>Acanthaster</taxon>
    </lineage>
</organism>
<evidence type="ECO:0000313" key="7">
    <source>
        <dbReference type="Proteomes" id="UP000694845"/>
    </source>
</evidence>